<evidence type="ECO:0000313" key="1">
    <source>
        <dbReference type="EMBL" id="GGB66335.1"/>
    </source>
</evidence>
<proteinExistence type="predicted"/>
<comment type="caution">
    <text evidence="1">The sequence shown here is derived from an EMBL/GenBank/DDBJ whole genome shotgun (WGS) entry which is preliminary data.</text>
</comment>
<keyword evidence="2" id="KW-1185">Reference proteome</keyword>
<protein>
    <submittedName>
        <fullName evidence="1">Uncharacterized protein</fullName>
    </submittedName>
</protein>
<dbReference type="EMBL" id="BMII01000024">
    <property type="protein sequence ID" value="GGB66335.1"/>
    <property type="molecule type" value="Genomic_DNA"/>
</dbReference>
<organism evidence="1 2">
    <name type="scientific">Shewanella inventionis</name>
    <dbReference type="NCBI Taxonomy" id="1738770"/>
    <lineage>
        <taxon>Bacteria</taxon>
        <taxon>Pseudomonadati</taxon>
        <taxon>Pseudomonadota</taxon>
        <taxon>Gammaproteobacteria</taxon>
        <taxon>Alteromonadales</taxon>
        <taxon>Shewanellaceae</taxon>
        <taxon>Shewanella</taxon>
    </lineage>
</organism>
<sequence>MTTLLNTSRKESLKAFHIMAAQEQILETRRNELNSLLCNQQHLTKEEVLTLTNEREIVTNAHALLKAYCSGFEAVYEALGG</sequence>
<dbReference type="Proteomes" id="UP000617555">
    <property type="component" value="Unassembled WGS sequence"/>
</dbReference>
<evidence type="ECO:0000313" key="2">
    <source>
        <dbReference type="Proteomes" id="UP000617555"/>
    </source>
</evidence>
<name>A0ABQ1JHC1_9GAMM</name>
<accession>A0ABQ1JHC1</accession>
<dbReference type="RefSeq" id="WP_188740051.1">
    <property type="nucleotide sequence ID" value="NZ_BMII01000024.1"/>
</dbReference>
<reference evidence="2" key="1">
    <citation type="journal article" date="2019" name="Int. J. Syst. Evol. Microbiol.">
        <title>The Global Catalogue of Microorganisms (GCM) 10K type strain sequencing project: providing services to taxonomists for standard genome sequencing and annotation.</title>
        <authorList>
            <consortium name="The Broad Institute Genomics Platform"/>
            <consortium name="The Broad Institute Genome Sequencing Center for Infectious Disease"/>
            <person name="Wu L."/>
            <person name="Ma J."/>
        </authorList>
    </citation>
    <scope>NUCLEOTIDE SEQUENCE [LARGE SCALE GENOMIC DNA]</scope>
    <source>
        <strain evidence="2">CGMCC 1.15339</strain>
    </source>
</reference>
<gene>
    <name evidence="1" type="ORF">GCM10011607_28730</name>
</gene>